<proteinExistence type="inferred from homology"/>
<dbReference type="GO" id="GO:0033743">
    <property type="term" value="F:peptide-methionine (R)-S-oxide reductase activity"/>
    <property type="evidence" value="ECO:0007669"/>
    <property type="project" value="UniProtKB-EC"/>
</dbReference>
<evidence type="ECO:0000256" key="1">
    <source>
        <dbReference type="ARBA" id="ARBA00023002"/>
    </source>
</evidence>
<protein>
    <recommendedName>
        <fullName evidence="7">Peptide methionine sulfoxide reductase MsrA</fullName>
        <shortName evidence="7">Protein-methionine-S-oxide reductase</shortName>
        <ecNumber evidence="7">1.8.4.11</ecNumber>
    </recommendedName>
    <alternativeName>
        <fullName evidence="7">Peptide-methionine (S)-S-oxide reductase</fullName>
        <shortName evidence="7">Peptide Met(O) reductase</shortName>
    </alternativeName>
</protein>
<dbReference type="Pfam" id="PF01641">
    <property type="entry name" value="SelR"/>
    <property type="match status" value="1"/>
</dbReference>
<dbReference type="InterPro" id="IPR036509">
    <property type="entry name" value="Met_Sox_Rdtase_MsrA_sf"/>
</dbReference>
<comment type="caution">
    <text evidence="9">The sequence shown here is derived from an EMBL/GenBank/DDBJ whole genome shotgun (WGS) entry which is preliminary data.</text>
</comment>
<comment type="catalytic activity">
    <reaction evidence="6 7">
        <text>[thioredoxin]-disulfide + L-methionine + H2O = L-methionine (S)-S-oxide + [thioredoxin]-dithiol</text>
        <dbReference type="Rhea" id="RHEA:19993"/>
        <dbReference type="Rhea" id="RHEA-COMP:10698"/>
        <dbReference type="Rhea" id="RHEA-COMP:10700"/>
        <dbReference type="ChEBI" id="CHEBI:15377"/>
        <dbReference type="ChEBI" id="CHEBI:29950"/>
        <dbReference type="ChEBI" id="CHEBI:50058"/>
        <dbReference type="ChEBI" id="CHEBI:57844"/>
        <dbReference type="ChEBI" id="CHEBI:58772"/>
        <dbReference type="EC" id="1.8.4.11"/>
    </reaction>
</comment>
<dbReference type="SUPFAM" id="SSF52833">
    <property type="entry name" value="Thioredoxin-like"/>
    <property type="match status" value="1"/>
</dbReference>
<evidence type="ECO:0000256" key="7">
    <source>
        <dbReference type="HAMAP-Rule" id="MF_01401"/>
    </source>
</evidence>
<dbReference type="Pfam" id="PF01625">
    <property type="entry name" value="PMSR"/>
    <property type="match status" value="1"/>
</dbReference>
<feature type="domain" description="MsrB" evidence="8">
    <location>
        <begin position="272"/>
        <end position="392"/>
    </location>
</feature>
<comment type="catalytic activity">
    <reaction evidence="4 7">
        <text>L-methionyl-[protein] + [thioredoxin]-disulfide + H2O = L-methionyl-(S)-S-oxide-[protein] + [thioredoxin]-dithiol</text>
        <dbReference type="Rhea" id="RHEA:14217"/>
        <dbReference type="Rhea" id="RHEA-COMP:10698"/>
        <dbReference type="Rhea" id="RHEA-COMP:10700"/>
        <dbReference type="Rhea" id="RHEA-COMP:12313"/>
        <dbReference type="Rhea" id="RHEA-COMP:12315"/>
        <dbReference type="ChEBI" id="CHEBI:15377"/>
        <dbReference type="ChEBI" id="CHEBI:16044"/>
        <dbReference type="ChEBI" id="CHEBI:29950"/>
        <dbReference type="ChEBI" id="CHEBI:44120"/>
        <dbReference type="ChEBI" id="CHEBI:50058"/>
        <dbReference type="EC" id="1.8.4.11"/>
    </reaction>
</comment>
<comment type="catalytic activity">
    <reaction evidence="5">
        <text>L-methionyl-[protein] + [thioredoxin]-disulfide + H2O = L-methionyl-(R)-S-oxide-[protein] + [thioredoxin]-dithiol</text>
        <dbReference type="Rhea" id="RHEA:24164"/>
        <dbReference type="Rhea" id="RHEA-COMP:10698"/>
        <dbReference type="Rhea" id="RHEA-COMP:10700"/>
        <dbReference type="Rhea" id="RHEA-COMP:12313"/>
        <dbReference type="Rhea" id="RHEA-COMP:12314"/>
        <dbReference type="ChEBI" id="CHEBI:15377"/>
        <dbReference type="ChEBI" id="CHEBI:16044"/>
        <dbReference type="ChEBI" id="CHEBI:29950"/>
        <dbReference type="ChEBI" id="CHEBI:45764"/>
        <dbReference type="ChEBI" id="CHEBI:50058"/>
        <dbReference type="EC" id="1.8.4.12"/>
    </reaction>
</comment>
<feature type="active site" evidence="7">
    <location>
        <position position="11"/>
    </location>
</feature>
<evidence type="ECO:0000256" key="6">
    <source>
        <dbReference type="ARBA" id="ARBA00048782"/>
    </source>
</evidence>
<dbReference type="PANTHER" id="PTHR42799">
    <property type="entry name" value="MITOCHONDRIAL PEPTIDE METHIONINE SULFOXIDE REDUCTASE"/>
    <property type="match status" value="1"/>
</dbReference>
<gene>
    <name evidence="7 9" type="primary">msrA</name>
    <name evidence="9" type="ORF">CP965_03285</name>
</gene>
<dbReference type="GO" id="GO:0005737">
    <property type="term" value="C:cytoplasm"/>
    <property type="evidence" value="ECO:0007669"/>
    <property type="project" value="TreeGrafter"/>
</dbReference>
<keyword evidence="10" id="KW-1185">Reference proteome</keyword>
<dbReference type="SUPFAM" id="SSF51316">
    <property type="entry name" value="Mss4-like"/>
    <property type="match status" value="1"/>
</dbReference>
<comment type="similarity">
    <text evidence="7">Belongs to the MsrA Met sulfoxide reductase family.</text>
</comment>
<dbReference type="RefSeq" id="WP_129060626.1">
    <property type="nucleotide sequence ID" value="NZ_NXIE01000001.1"/>
</dbReference>
<evidence type="ECO:0000256" key="4">
    <source>
        <dbReference type="ARBA" id="ARBA00047806"/>
    </source>
</evidence>
<dbReference type="Gene3D" id="3.30.1060.10">
    <property type="entry name" value="Peptide methionine sulphoxide reductase MsrA"/>
    <property type="match status" value="1"/>
</dbReference>
<evidence type="ECO:0000256" key="2">
    <source>
        <dbReference type="ARBA" id="ARBA00023268"/>
    </source>
</evidence>
<evidence type="ECO:0000256" key="3">
    <source>
        <dbReference type="ARBA" id="ARBA00024679"/>
    </source>
</evidence>
<evidence type="ECO:0000313" key="9">
    <source>
        <dbReference type="EMBL" id="RXK14486.1"/>
    </source>
</evidence>
<sequence>MIAEIVFAAGCFWGVEKHFENLNGVTDVKSGYVGGNYPNPTYKKVLEYRKLPTKNNLEIVNYTEGVLVKFDTNKTNAKELIKSFWQIHDPTQKNRQGNDIGNNYRSAIFYTNDNQKNIAKNTKVKYQSLLEEHGFGKIVTEIKPLEKFYEAETYHQDYLAKNPNGYCPNHATGVKFEKEKEVNKELIQPFKGKEIIVIKAQGYCPYCEKFEEDVSSKYKGTIPLRTVLENQLKGFDIKTKLDATPTILFIEDGKEVFSNRGYLNEKEFYEQLGAFKLGKDTESYNVAFNKSTDSRFCKQYDIFKDTPDGVFIDKVSGDILFDTKDRFNSKTGWLSFYKAVDGSTIEKPDYSYGMNRVEVLAKKSGIHLGHVFDEFGYRRFCINATVLEFVPRSEVRKIQ</sequence>
<evidence type="ECO:0000256" key="5">
    <source>
        <dbReference type="ARBA" id="ARBA00048488"/>
    </source>
</evidence>
<comment type="function">
    <text evidence="3 7">Has an important function as a repair enzyme for proteins that have been inactivated by oxidation. Catalyzes the reversible oxidation-reduction of methionine sulfoxide in proteins to methionine.</text>
</comment>
<dbReference type="Gene3D" id="3.40.30.10">
    <property type="entry name" value="Glutaredoxin"/>
    <property type="match status" value="1"/>
</dbReference>
<dbReference type="InterPro" id="IPR002569">
    <property type="entry name" value="Met_Sox_Rdtase_MsrA_dom"/>
</dbReference>
<dbReference type="Proteomes" id="UP000289718">
    <property type="component" value="Unassembled WGS sequence"/>
</dbReference>
<dbReference type="Gene3D" id="2.170.150.20">
    <property type="entry name" value="Peptide methionine sulfoxide reductase"/>
    <property type="match status" value="1"/>
</dbReference>
<dbReference type="NCBIfam" id="TIGR00401">
    <property type="entry name" value="msrA"/>
    <property type="match status" value="1"/>
</dbReference>
<name>A0A4V1M1N4_9BACT</name>
<dbReference type="InterPro" id="IPR036249">
    <property type="entry name" value="Thioredoxin-like_sf"/>
</dbReference>
<evidence type="ECO:0000313" key="10">
    <source>
        <dbReference type="Proteomes" id="UP000289718"/>
    </source>
</evidence>
<dbReference type="InterPro" id="IPR011057">
    <property type="entry name" value="Mss4-like_sf"/>
</dbReference>
<dbReference type="InterPro" id="IPR050162">
    <property type="entry name" value="MsrA_MetSO_reductase"/>
</dbReference>
<accession>A0A4V1M1N4</accession>
<dbReference type="GO" id="GO:0033744">
    <property type="term" value="F:L-methionine:thioredoxin-disulfide S-oxidoreductase activity"/>
    <property type="evidence" value="ECO:0007669"/>
    <property type="project" value="RHEA"/>
</dbReference>
<dbReference type="OrthoDB" id="4174719at2"/>
<keyword evidence="1 7" id="KW-0560">Oxidoreductase</keyword>
<evidence type="ECO:0000259" key="8">
    <source>
        <dbReference type="PROSITE" id="PS51790"/>
    </source>
</evidence>
<reference evidence="9 10" key="1">
    <citation type="submission" date="2017-09" db="EMBL/GenBank/DDBJ databases">
        <title>Genomics of the genus Arcobacter.</title>
        <authorList>
            <person name="Perez-Cataluna A."/>
            <person name="Figueras M.J."/>
            <person name="Salas-Masso N."/>
        </authorList>
    </citation>
    <scope>NUCLEOTIDE SEQUENCE [LARGE SCALE GENOMIC DNA]</scope>
    <source>
        <strain evidence="9 10">F156-34</strain>
    </source>
</reference>
<dbReference type="SUPFAM" id="SSF55068">
    <property type="entry name" value="Peptide methionine sulfoxide reductase"/>
    <property type="match status" value="1"/>
</dbReference>
<dbReference type="GO" id="GO:0034599">
    <property type="term" value="P:cellular response to oxidative stress"/>
    <property type="evidence" value="ECO:0007669"/>
    <property type="project" value="TreeGrafter"/>
</dbReference>
<dbReference type="GO" id="GO:0008113">
    <property type="term" value="F:peptide-methionine (S)-S-oxide reductase activity"/>
    <property type="evidence" value="ECO:0007669"/>
    <property type="project" value="UniProtKB-UniRule"/>
</dbReference>
<dbReference type="EMBL" id="NXIE01000001">
    <property type="protein sequence ID" value="RXK14486.1"/>
    <property type="molecule type" value="Genomic_DNA"/>
</dbReference>
<dbReference type="HAMAP" id="MF_01401">
    <property type="entry name" value="MsrA"/>
    <property type="match status" value="1"/>
</dbReference>
<organism evidence="9 10">
    <name type="scientific">Halarcobacter mediterraneus</name>
    <dbReference type="NCBI Taxonomy" id="2023153"/>
    <lineage>
        <taxon>Bacteria</taxon>
        <taxon>Pseudomonadati</taxon>
        <taxon>Campylobacterota</taxon>
        <taxon>Epsilonproteobacteria</taxon>
        <taxon>Campylobacterales</taxon>
        <taxon>Arcobacteraceae</taxon>
        <taxon>Halarcobacter</taxon>
    </lineage>
</organism>
<dbReference type="PANTHER" id="PTHR42799:SF2">
    <property type="entry name" value="MITOCHONDRIAL PEPTIDE METHIONINE SULFOXIDE REDUCTASE"/>
    <property type="match status" value="1"/>
</dbReference>
<dbReference type="AlphaFoldDB" id="A0A4V1M1N4"/>
<dbReference type="PROSITE" id="PS51790">
    <property type="entry name" value="MSRB"/>
    <property type="match status" value="1"/>
</dbReference>
<keyword evidence="2" id="KW-0511">Multifunctional enzyme</keyword>
<dbReference type="EC" id="1.8.4.11" evidence="7"/>
<dbReference type="InterPro" id="IPR002579">
    <property type="entry name" value="Met_Sox_Rdtase_MsrB_dom"/>
</dbReference>